<dbReference type="InterPro" id="IPR035911">
    <property type="entry name" value="MurE/MurF_N"/>
</dbReference>
<gene>
    <name evidence="4" type="ORF">D9Q98_003387</name>
</gene>
<feature type="region of interest" description="Disordered" evidence="1">
    <location>
        <begin position="242"/>
        <end position="264"/>
    </location>
</feature>
<dbReference type="SUPFAM" id="SSF63418">
    <property type="entry name" value="MurE/MurF N-terminal domain"/>
    <property type="match status" value="1"/>
</dbReference>
<dbReference type="Gene3D" id="3.40.1390.10">
    <property type="entry name" value="MurE/MurF, N-terminal domain"/>
    <property type="match status" value="1"/>
</dbReference>
<feature type="region of interest" description="Disordered" evidence="1">
    <location>
        <begin position="121"/>
        <end position="161"/>
    </location>
</feature>
<evidence type="ECO:0000313" key="5">
    <source>
        <dbReference type="Proteomes" id="UP001055712"/>
    </source>
</evidence>
<dbReference type="Gene3D" id="3.40.1190.10">
    <property type="entry name" value="Mur-like, catalytic domain"/>
    <property type="match status" value="1"/>
</dbReference>
<dbReference type="PANTHER" id="PTHR23135">
    <property type="entry name" value="MUR LIGASE FAMILY MEMBER"/>
    <property type="match status" value="1"/>
</dbReference>
<evidence type="ECO:0000259" key="3">
    <source>
        <dbReference type="Pfam" id="PF08245"/>
    </source>
</evidence>
<evidence type="ECO:0000256" key="1">
    <source>
        <dbReference type="SAM" id="MobiDB-lite"/>
    </source>
</evidence>
<dbReference type="SUPFAM" id="SSF53244">
    <property type="entry name" value="MurD-like peptide ligases, peptide-binding domain"/>
    <property type="match status" value="1"/>
</dbReference>
<reference evidence="4" key="1">
    <citation type="journal article" date="2019" name="Plant J.">
        <title>Chlorella vulgaris genome assembly and annotation reveals the molecular basis for metabolic acclimation to high light conditions.</title>
        <authorList>
            <person name="Cecchin M."/>
            <person name="Marcolungo L."/>
            <person name="Rossato M."/>
            <person name="Girolomoni L."/>
            <person name="Cosentino E."/>
            <person name="Cuine S."/>
            <person name="Li-Beisson Y."/>
            <person name="Delledonne M."/>
            <person name="Ballottari M."/>
        </authorList>
    </citation>
    <scope>NUCLEOTIDE SEQUENCE</scope>
    <source>
        <strain evidence="4">211/11P</strain>
    </source>
</reference>
<evidence type="ECO:0000313" key="4">
    <source>
        <dbReference type="EMBL" id="KAI3433576.1"/>
    </source>
</evidence>
<comment type="caution">
    <text evidence="4">The sequence shown here is derived from an EMBL/GenBank/DDBJ whole genome shotgun (WGS) entry which is preliminary data.</text>
</comment>
<dbReference type="AlphaFoldDB" id="A0A9D4YYZ2"/>
<dbReference type="OrthoDB" id="533138at2759"/>
<dbReference type="SUPFAM" id="SSF53623">
    <property type="entry name" value="MurD-like peptide ligases, catalytic domain"/>
    <property type="match status" value="1"/>
</dbReference>
<accession>A0A9D4YYZ2</accession>
<reference evidence="4" key="2">
    <citation type="submission" date="2020-11" db="EMBL/GenBank/DDBJ databases">
        <authorList>
            <person name="Cecchin M."/>
            <person name="Marcolungo L."/>
            <person name="Rossato M."/>
            <person name="Girolomoni L."/>
            <person name="Cosentino E."/>
            <person name="Cuine S."/>
            <person name="Li-Beisson Y."/>
            <person name="Delledonne M."/>
            <person name="Ballottari M."/>
        </authorList>
    </citation>
    <scope>NUCLEOTIDE SEQUENCE</scope>
    <source>
        <strain evidence="4">211/11P</strain>
        <tissue evidence="4">Whole cell</tissue>
    </source>
</reference>
<dbReference type="EMBL" id="SIDB01000004">
    <property type="protein sequence ID" value="KAI3433576.1"/>
    <property type="molecule type" value="Genomic_DNA"/>
</dbReference>
<dbReference type="GO" id="GO:0016881">
    <property type="term" value="F:acid-amino acid ligase activity"/>
    <property type="evidence" value="ECO:0007669"/>
    <property type="project" value="InterPro"/>
</dbReference>
<feature type="compositionally biased region" description="Low complexity" evidence="1">
    <location>
        <begin position="178"/>
        <end position="193"/>
    </location>
</feature>
<name>A0A9D4YYZ2_CHLVU</name>
<evidence type="ECO:0000259" key="2">
    <source>
        <dbReference type="Pfam" id="PF02875"/>
    </source>
</evidence>
<organism evidence="4 5">
    <name type="scientific">Chlorella vulgaris</name>
    <name type="common">Green alga</name>
    <dbReference type="NCBI Taxonomy" id="3077"/>
    <lineage>
        <taxon>Eukaryota</taxon>
        <taxon>Viridiplantae</taxon>
        <taxon>Chlorophyta</taxon>
        <taxon>core chlorophytes</taxon>
        <taxon>Trebouxiophyceae</taxon>
        <taxon>Chlorellales</taxon>
        <taxon>Chlorellaceae</taxon>
        <taxon>Chlorella clade</taxon>
        <taxon>Chlorella</taxon>
    </lineage>
</organism>
<feature type="domain" description="Mur ligase C-terminal" evidence="2">
    <location>
        <begin position="640"/>
        <end position="799"/>
    </location>
</feature>
<dbReference type="Proteomes" id="UP001055712">
    <property type="component" value="Unassembled WGS sequence"/>
</dbReference>
<protein>
    <submittedName>
        <fullName evidence="4">Uncharacterized protein</fullName>
    </submittedName>
</protein>
<dbReference type="PANTHER" id="PTHR23135:SF4">
    <property type="entry name" value="UDP-N-ACETYLMURAMOYL-L-ALANYL-D-GLUTAMATE--2,6-DIAMINOPIMELATE LIGASE MURE HOMOLOG, CHLOROPLASTIC"/>
    <property type="match status" value="1"/>
</dbReference>
<dbReference type="InterPro" id="IPR013221">
    <property type="entry name" value="Mur_ligase_cen"/>
</dbReference>
<dbReference type="InterPro" id="IPR036615">
    <property type="entry name" value="Mur_ligase_C_dom_sf"/>
</dbReference>
<dbReference type="Gene3D" id="3.90.190.20">
    <property type="entry name" value="Mur ligase, C-terminal domain"/>
    <property type="match status" value="1"/>
</dbReference>
<proteinExistence type="predicted"/>
<keyword evidence="5" id="KW-1185">Reference proteome</keyword>
<dbReference type="Pfam" id="PF08245">
    <property type="entry name" value="Mur_ligase_M"/>
    <property type="match status" value="1"/>
</dbReference>
<feature type="domain" description="Mur ligase central" evidence="3">
    <location>
        <begin position="380"/>
        <end position="617"/>
    </location>
</feature>
<sequence>MQRLRETCSAAAQPLTASTPRPIRQCTLVSQRYWQQQQQQQQQWRQRPLRLVAAHVRPVVAVASDAGDDFEEMLGRREELLRIKDEGIDTLGGLNTDEDEELVTLTDRLLKFGYLEDTDNLDELEAASDTESDSDLEEDEETEEDEEDSEDDEDDDDVVDVVAEPVDVVAGGDDEAAPQRQLPSQQQQQWPQQGAGGAEADDEPVRRRYKVGPDMAIDDILSQAQLGGAADMRGQDHFVVSPQDAGSNNGAGPECPPQDKFPDPPERRYSLSQLLQLAGYAEQAATAPEVEVLNLLTCNSVTGGEQSLYVCVPSAEGHDGHEYADEAGMMGAVAVIADREMPDALLPVVVVDDVGTALGRLADAFYERPSRRMRTIGMVGSYGKTTSAWLARGMFEETGERCGMIGNIEYALEEVRLSEEGEVWEPEEEDVTLQRDCSSPFHVTPYEGKYPEVPPTPDALHMQKVLAGCADRGAAVTLLELDPAALGDGRCDHLDLDVLVYTNSHAEKEEDAPGGRQACADNVRSLFGRLTDLERQRAVINIDDELGAELAKTAVAAGVTVLTTSYKGKEADIYAEKAKSTIWETETLINTPLGRLQIITPLLGRTNVSNVLAAVGTGIACGVPLKAIVAGIEAVDIIPGRCELIDEGQMFSVLVDSASTPQQVSRLLDDVRDAGGKRIMLLVGCPGTATKEFCQEMAQVAHAKSDLLFITNDNPGLRWPDAIVADMVTGLPEELLARYPTTSYPYLQDPHRVPQWFSKLLQQYQSALGVFVVEDRFQAIRVAIGMAKARDVVVVVGKGHRDWQEYWDWAEHEEGAEPAAAELTLKSWFDDRVECRNALSKLSYLNGIKDLSRDHMPWTRYPEDEREILAVEAVRRDVEVRVGAGASDDEDGDLPLM</sequence>
<dbReference type="InterPro" id="IPR004101">
    <property type="entry name" value="Mur_ligase_C"/>
</dbReference>
<feature type="region of interest" description="Disordered" evidence="1">
    <location>
        <begin position="174"/>
        <end position="204"/>
    </location>
</feature>
<dbReference type="Pfam" id="PF02875">
    <property type="entry name" value="Mur_ligase_C"/>
    <property type="match status" value="1"/>
</dbReference>
<feature type="compositionally biased region" description="Acidic residues" evidence="1">
    <location>
        <begin position="121"/>
        <end position="159"/>
    </location>
</feature>
<dbReference type="GO" id="GO:0005524">
    <property type="term" value="F:ATP binding"/>
    <property type="evidence" value="ECO:0007669"/>
    <property type="project" value="InterPro"/>
</dbReference>
<dbReference type="InterPro" id="IPR036565">
    <property type="entry name" value="Mur-like_cat_sf"/>
</dbReference>